<dbReference type="PROSITE" id="PS50850">
    <property type="entry name" value="MFS"/>
    <property type="match status" value="1"/>
</dbReference>
<keyword evidence="3" id="KW-0325">Glycoprotein</keyword>
<dbReference type="Gene3D" id="1.20.1250.20">
    <property type="entry name" value="MFS general substrate transporter like domains"/>
    <property type="match status" value="2"/>
</dbReference>
<keyword evidence="4" id="KW-1133">Transmembrane helix</keyword>
<keyword evidence="4" id="KW-0472">Membrane</keyword>
<keyword evidence="4" id="KW-0812">Transmembrane</keyword>
<proteinExistence type="inferred from homology"/>
<dbReference type="Proteomes" id="UP000777438">
    <property type="component" value="Unassembled WGS sequence"/>
</dbReference>
<feature type="transmembrane region" description="Helical" evidence="4">
    <location>
        <begin position="145"/>
        <end position="166"/>
    </location>
</feature>
<feature type="transmembrane region" description="Helical" evidence="4">
    <location>
        <begin position="371"/>
        <end position="394"/>
    </location>
</feature>
<dbReference type="InterPro" id="IPR050327">
    <property type="entry name" value="Proton-linked_MCT"/>
</dbReference>
<evidence type="ECO:0000256" key="4">
    <source>
        <dbReference type="SAM" id="Phobius"/>
    </source>
</evidence>
<dbReference type="InterPro" id="IPR020846">
    <property type="entry name" value="MFS_dom"/>
</dbReference>
<dbReference type="Pfam" id="PF07690">
    <property type="entry name" value="MFS_1"/>
    <property type="match status" value="1"/>
</dbReference>
<evidence type="ECO:0000259" key="5">
    <source>
        <dbReference type="PROSITE" id="PS50850"/>
    </source>
</evidence>
<comment type="subcellular location">
    <subcellularLocation>
        <location evidence="1">Membrane</location>
        <topology evidence="1">Multi-pass membrane protein</topology>
    </subcellularLocation>
</comment>
<accession>A0A9P9AN61</accession>
<feature type="transmembrane region" description="Helical" evidence="4">
    <location>
        <begin position="86"/>
        <end position="108"/>
    </location>
</feature>
<gene>
    <name evidence="6" type="ORF">B0T10DRAFT_576039</name>
</gene>
<dbReference type="InterPro" id="IPR011701">
    <property type="entry name" value="MFS"/>
</dbReference>
<feature type="domain" description="Major facilitator superfamily (MFS) profile" evidence="5">
    <location>
        <begin position="45"/>
        <end position="426"/>
    </location>
</feature>
<feature type="transmembrane region" description="Helical" evidence="4">
    <location>
        <begin position="173"/>
        <end position="193"/>
    </location>
</feature>
<evidence type="ECO:0000256" key="3">
    <source>
        <dbReference type="ARBA" id="ARBA00023180"/>
    </source>
</evidence>
<dbReference type="GO" id="GO:0022857">
    <property type="term" value="F:transmembrane transporter activity"/>
    <property type="evidence" value="ECO:0007669"/>
    <property type="project" value="InterPro"/>
</dbReference>
<evidence type="ECO:0000256" key="1">
    <source>
        <dbReference type="ARBA" id="ARBA00004141"/>
    </source>
</evidence>
<name>A0A9P9AN61_9HYPO</name>
<feature type="transmembrane region" description="Helical" evidence="4">
    <location>
        <begin position="205"/>
        <end position="225"/>
    </location>
</feature>
<feature type="transmembrane region" description="Helical" evidence="4">
    <location>
        <begin position="336"/>
        <end position="359"/>
    </location>
</feature>
<dbReference type="OrthoDB" id="6499973at2759"/>
<dbReference type="PANTHER" id="PTHR11360:SF319">
    <property type="entry name" value="MAJOR FACILITATOR SUPERFAMILY (MFS) PROFILE DOMAIN-CONTAINING PROTEIN"/>
    <property type="match status" value="1"/>
</dbReference>
<keyword evidence="7" id="KW-1185">Reference proteome</keyword>
<dbReference type="PANTHER" id="PTHR11360">
    <property type="entry name" value="MONOCARBOXYLATE TRANSPORTER"/>
    <property type="match status" value="1"/>
</dbReference>
<dbReference type="AlphaFoldDB" id="A0A9P9AN61"/>
<evidence type="ECO:0000313" key="7">
    <source>
        <dbReference type="Proteomes" id="UP000777438"/>
    </source>
</evidence>
<dbReference type="CDD" id="cd17352">
    <property type="entry name" value="MFS_MCT_SLC16"/>
    <property type="match status" value="1"/>
</dbReference>
<protein>
    <submittedName>
        <fullName evidence="6">Major facilitator superfamily domain-containing protein</fullName>
    </submittedName>
</protein>
<evidence type="ECO:0000313" key="6">
    <source>
        <dbReference type="EMBL" id="KAH6886287.1"/>
    </source>
</evidence>
<dbReference type="SUPFAM" id="SSF103473">
    <property type="entry name" value="MFS general substrate transporter"/>
    <property type="match status" value="1"/>
</dbReference>
<feature type="transmembrane region" description="Helical" evidence="4">
    <location>
        <begin position="120"/>
        <end position="139"/>
    </location>
</feature>
<feature type="transmembrane region" description="Helical" evidence="4">
    <location>
        <begin position="400"/>
        <end position="420"/>
    </location>
</feature>
<dbReference type="InterPro" id="IPR036259">
    <property type="entry name" value="MFS_trans_sf"/>
</dbReference>
<feature type="transmembrane region" description="Helical" evidence="4">
    <location>
        <begin position="246"/>
        <end position="267"/>
    </location>
</feature>
<reference evidence="6 7" key="1">
    <citation type="journal article" date="2021" name="Nat. Commun.">
        <title>Genetic determinants of endophytism in the Arabidopsis root mycobiome.</title>
        <authorList>
            <person name="Mesny F."/>
            <person name="Miyauchi S."/>
            <person name="Thiergart T."/>
            <person name="Pickel B."/>
            <person name="Atanasova L."/>
            <person name="Karlsson M."/>
            <person name="Huettel B."/>
            <person name="Barry K.W."/>
            <person name="Haridas S."/>
            <person name="Chen C."/>
            <person name="Bauer D."/>
            <person name="Andreopoulos W."/>
            <person name="Pangilinan J."/>
            <person name="LaButti K."/>
            <person name="Riley R."/>
            <person name="Lipzen A."/>
            <person name="Clum A."/>
            <person name="Drula E."/>
            <person name="Henrissat B."/>
            <person name="Kohler A."/>
            <person name="Grigoriev I.V."/>
            <person name="Martin F.M."/>
            <person name="Hacquard S."/>
        </authorList>
    </citation>
    <scope>NUCLEOTIDE SEQUENCE [LARGE SCALE GENOMIC DNA]</scope>
    <source>
        <strain evidence="6 7">MPI-CAGE-CH-0241</strain>
    </source>
</reference>
<feature type="transmembrane region" description="Helical" evidence="4">
    <location>
        <begin position="43"/>
        <end position="66"/>
    </location>
</feature>
<comment type="similarity">
    <text evidence="2">Belongs to the major facilitator superfamily. Monocarboxylate porter (TC 2.A.1.13) family.</text>
</comment>
<dbReference type="GO" id="GO:0016020">
    <property type="term" value="C:membrane"/>
    <property type="evidence" value="ECO:0007669"/>
    <property type="project" value="UniProtKB-SubCell"/>
</dbReference>
<feature type="transmembrane region" description="Helical" evidence="4">
    <location>
        <begin position="279"/>
        <end position="298"/>
    </location>
</feature>
<dbReference type="EMBL" id="JAGPYM010000016">
    <property type="protein sequence ID" value="KAH6886287.1"/>
    <property type="molecule type" value="Genomic_DNA"/>
</dbReference>
<organism evidence="6 7">
    <name type="scientific">Thelonectria olida</name>
    <dbReference type="NCBI Taxonomy" id="1576542"/>
    <lineage>
        <taxon>Eukaryota</taxon>
        <taxon>Fungi</taxon>
        <taxon>Dikarya</taxon>
        <taxon>Ascomycota</taxon>
        <taxon>Pezizomycotina</taxon>
        <taxon>Sordariomycetes</taxon>
        <taxon>Hypocreomycetidae</taxon>
        <taxon>Hypocreales</taxon>
        <taxon>Nectriaceae</taxon>
        <taxon>Thelonectria</taxon>
    </lineage>
</organism>
<sequence length="433" mass="45876">MSNSGLDQEASSSAAEDGRGIMAALDNQEKDPPHFEAAPDGGIVAWLVATGAAFVFFCGLGFANSFGIFQQYYMSHQLQGDSEDKVAWIGSLSAFLQFAVGAVAGPLFDRYGAWVVRPSMIIYVFALMMLSLCSKYWQLMLVHGVLIGAIMGVLMFPAIAAVSQYFEKKRAAVLGLAISGSSIGGIVVPIALSKMLNESSLGFGWTVRIIGFVMLPLLAFACITIKPRLPPRTTNFFILGAFKETNFVLLIIAMFFMFVGMFTPLFFMPTYGVYRGMNATLASYLLAILNAASTFGRVIPGVLADKYGPLNILCGAGFANGIVILCMNVVKSNAGLIVYSVVFGFTSGTIISGSAAAFAKIPRDPRDMGTYTGMGMAVGSLAALIGPPINGVLIDKYGGFLQVSIFSGIMCLVGGFVVLVSKVTSTGGIMART</sequence>
<comment type="caution">
    <text evidence="6">The sequence shown here is derived from an EMBL/GenBank/DDBJ whole genome shotgun (WGS) entry which is preliminary data.</text>
</comment>
<feature type="transmembrane region" description="Helical" evidence="4">
    <location>
        <begin position="310"/>
        <end position="330"/>
    </location>
</feature>
<evidence type="ECO:0000256" key="2">
    <source>
        <dbReference type="ARBA" id="ARBA00006727"/>
    </source>
</evidence>